<dbReference type="Proteomes" id="UP000002772">
    <property type="component" value="Unassembled WGS sequence"/>
</dbReference>
<feature type="chain" id="PRO_5003376002" description="HYDIN/VesB/CFA65-like Ig-like domain-containing protein" evidence="6">
    <location>
        <begin position="19"/>
        <end position="352"/>
    </location>
</feature>
<sequence>MRKQIVPLLVFLPLWLHAQVISTSSKMIDCGQVVFKQPVKAEFTLKNTGDKSLVISQVRTSCGCTTVSFPKEAIAPGKAFSVNAIYDARQMGHFQKEIGVYSNASEKPLLLTVKGVVVQKVSDFKGKYPYVIGTMMADKNELFFDNVNRGDMPVEQIHVMNNGDDVVSPQLMHLPPYLKGEVKPSRIGPGRSATITLQIDSKKLSDLGLSQTSIYLGSFPGDKVSPEKEITVNVILMPAFSGLTKTQRVNAPILQLSKGQIDIGSFEGKSRKKDELLITNIGKSSLSIRSLQVISAGLEVSLSKRNIDPGETAKLKVTAIRDMIDRARSKPRILMITNDPTQGKVIINVDVK</sequence>
<evidence type="ECO:0000256" key="1">
    <source>
        <dbReference type="ARBA" id="ARBA00004138"/>
    </source>
</evidence>
<keyword evidence="6" id="KW-0732">Signal</keyword>
<evidence type="ECO:0000259" key="7">
    <source>
        <dbReference type="Pfam" id="PF22544"/>
    </source>
</evidence>
<comment type="subcellular location">
    <subcellularLocation>
        <location evidence="1">Cell projection</location>
        <location evidence="1">Cilium</location>
    </subcellularLocation>
    <subcellularLocation>
        <location evidence="2">Cytoplasm</location>
    </subcellularLocation>
</comment>
<dbReference type="PANTHER" id="PTHR37833:SF1">
    <property type="entry name" value="SIGNAL PEPTIDE PROTEIN"/>
    <property type="match status" value="1"/>
</dbReference>
<dbReference type="EMBL" id="GL945017">
    <property type="protein sequence ID" value="EGN57048.1"/>
    <property type="molecule type" value="Genomic_DNA"/>
</dbReference>
<dbReference type="Pfam" id="PF07610">
    <property type="entry name" value="DUF1573"/>
    <property type="match status" value="1"/>
</dbReference>
<dbReference type="InterPro" id="IPR013783">
    <property type="entry name" value="Ig-like_fold"/>
</dbReference>
<proteinExistence type="predicted"/>
<dbReference type="InterPro" id="IPR053879">
    <property type="entry name" value="HYDIN_VesB_CFA65-like_Ig"/>
</dbReference>
<dbReference type="Gene3D" id="2.60.40.10">
    <property type="entry name" value="Immunoglobulins"/>
    <property type="match status" value="2"/>
</dbReference>
<name>F8NCL2_9BACT</name>
<dbReference type="GO" id="GO:0005737">
    <property type="term" value="C:cytoplasm"/>
    <property type="evidence" value="ECO:0007669"/>
    <property type="project" value="UniProtKB-SubCell"/>
</dbReference>
<gene>
    <name evidence="8" type="ORF">Premu_1640</name>
</gene>
<dbReference type="STRING" id="688246.Premu_1640"/>
<evidence type="ECO:0000256" key="4">
    <source>
        <dbReference type="ARBA" id="ARBA00023069"/>
    </source>
</evidence>
<evidence type="ECO:0000256" key="5">
    <source>
        <dbReference type="ARBA" id="ARBA00023273"/>
    </source>
</evidence>
<evidence type="ECO:0000313" key="9">
    <source>
        <dbReference type="Proteomes" id="UP000002772"/>
    </source>
</evidence>
<dbReference type="eggNOG" id="ENOG502Z9VK">
    <property type="taxonomic scope" value="Bacteria"/>
</dbReference>
<dbReference type="Pfam" id="PF22544">
    <property type="entry name" value="HYDIN_VesB_CFA65-like_Ig"/>
    <property type="match status" value="1"/>
</dbReference>
<evidence type="ECO:0000256" key="3">
    <source>
        <dbReference type="ARBA" id="ARBA00022490"/>
    </source>
</evidence>
<feature type="signal peptide" evidence="6">
    <location>
        <begin position="1"/>
        <end position="18"/>
    </location>
</feature>
<evidence type="ECO:0000313" key="8">
    <source>
        <dbReference type="EMBL" id="EGN57048.1"/>
    </source>
</evidence>
<feature type="domain" description="HYDIN/VesB/CFA65-like Ig-like" evidence="7">
    <location>
        <begin position="252"/>
        <end position="341"/>
    </location>
</feature>
<reference evidence="9" key="1">
    <citation type="journal article" date="2011" name="Stand. Genomic Sci.">
        <title>Non-contiguous finished genome sequence of the opportunistic oral pathogen Prevotella multisaccharivorax type strain (PPPA20).</title>
        <authorList>
            <person name="Pati A."/>
            <person name="Gronow S."/>
            <person name="Lu M."/>
            <person name="Lapidus A."/>
            <person name="Nolan M."/>
            <person name="Lucas S."/>
            <person name="Hammon N."/>
            <person name="Deshpande S."/>
            <person name="Cheng J.F."/>
            <person name="Tapia R."/>
            <person name="Han C."/>
            <person name="Goodwin L."/>
            <person name="Pitluck S."/>
            <person name="Liolios K."/>
            <person name="Pagani I."/>
            <person name="Mavromatis K."/>
            <person name="Mikhailova N."/>
            <person name="Huntemann M."/>
            <person name="Chen A."/>
            <person name="Palaniappan K."/>
            <person name="Land M."/>
            <person name="Hauser L."/>
            <person name="Detter J.C."/>
            <person name="Brambilla E.M."/>
            <person name="Rohde M."/>
            <person name="Goker M."/>
            <person name="Woyke T."/>
            <person name="Bristow J."/>
            <person name="Eisen J.A."/>
            <person name="Markowitz V."/>
            <person name="Hugenholtz P."/>
            <person name="Kyrpides N.C."/>
            <person name="Klenk H.P."/>
            <person name="Ivanova N."/>
        </authorList>
    </citation>
    <scope>NUCLEOTIDE SEQUENCE [LARGE SCALE GENOMIC DNA]</scope>
    <source>
        <strain evidence="9">DSM 17128</strain>
    </source>
</reference>
<keyword evidence="9" id="KW-1185">Reference proteome</keyword>
<dbReference type="InterPro" id="IPR011467">
    <property type="entry name" value="DUF1573"/>
</dbReference>
<dbReference type="AlphaFoldDB" id="F8NCL2"/>
<keyword evidence="4" id="KW-0969">Cilium</keyword>
<dbReference type="RefSeq" id="WP_007574407.1">
    <property type="nucleotide sequence ID" value="NZ_BPTS01000001.1"/>
</dbReference>
<keyword evidence="5" id="KW-0966">Cell projection</keyword>
<evidence type="ECO:0000256" key="2">
    <source>
        <dbReference type="ARBA" id="ARBA00004496"/>
    </source>
</evidence>
<dbReference type="HOGENOM" id="CLU_051681_0_0_10"/>
<dbReference type="PANTHER" id="PTHR37833">
    <property type="entry name" value="LIPOPROTEIN-RELATED"/>
    <property type="match status" value="1"/>
</dbReference>
<dbReference type="OrthoDB" id="1466304at2"/>
<evidence type="ECO:0000256" key="6">
    <source>
        <dbReference type="SAM" id="SignalP"/>
    </source>
</evidence>
<keyword evidence="3" id="KW-0963">Cytoplasm</keyword>
<organism evidence="8 9">
    <name type="scientific">Hallella multisaccharivorax DSM 17128</name>
    <dbReference type="NCBI Taxonomy" id="688246"/>
    <lineage>
        <taxon>Bacteria</taxon>
        <taxon>Pseudomonadati</taxon>
        <taxon>Bacteroidota</taxon>
        <taxon>Bacteroidia</taxon>
        <taxon>Bacteroidales</taxon>
        <taxon>Prevotellaceae</taxon>
        <taxon>Hallella</taxon>
    </lineage>
</organism>
<protein>
    <recommendedName>
        <fullName evidence="7">HYDIN/VesB/CFA65-like Ig-like domain-containing protein</fullName>
    </recommendedName>
</protein>
<accession>F8NCL2</accession>